<dbReference type="Proteomes" id="UP001222800">
    <property type="component" value="Chromosome"/>
</dbReference>
<evidence type="ECO:0000259" key="5">
    <source>
        <dbReference type="PROSITE" id="PS50111"/>
    </source>
</evidence>
<dbReference type="CDD" id="cd12912">
    <property type="entry name" value="PDC2_MCP_like"/>
    <property type="match status" value="1"/>
</dbReference>
<dbReference type="CDD" id="cd11386">
    <property type="entry name" value="MCP_signal"/>
    <property type="match status" value="1"/>
</dbReference>
<comment type="similarity">
    <text evidence="2">Belongs to the methyl-accepting chemotaxis (MCP) protein family.</text>
</comment>
<dbReference type="InterPro" id="IPR003660">
    <property type="entry name" value="HAMP_dom"/>
</dbReference>
<dbReference type="InterPro" id="IPR029151">
    <property type="entry name" value="Sensor-like_sf"/>
</dbReference>
<dbReference type="SMART" id="SM00283">
    <property type="entry name" value="MA"/>
    <property type="match status" value="1"/>
</dbReference>
<dbReference type="Pfam" id="PF22673">
    <property type="entry name" value="MCP-like_PDC_1"/>
    <property type="match status" value="1"/>
</dbReference>
<accession>A0ABY8EAI9</accession>
<feature type="transmembrane region" description="Helical" evidence="4">
    <location>
        <begin position="12"/>
        <end position="33"/>
    </location>
</feature>
<keyword evidence="8" id="KW-1185">Reference proteome</keyword>
<gene>
    <name evidence="7" type="ORF">P4S50_10470</name>
</gene>
<evidence type="ECO:0000256" key="1">
    <source>
        <dbReference type="ARBA" id="ARBA00023224"/>
    </source>
</evidence>
<keyword evidence="4" id="KW-1133">Transmembrane helix</keyword>
<evidence type="ECO:0000313" key="8">
    <source>
        <dbReference type="Proteomes" id="UP001222800"/>
    </source>
</evidence>
<protein>
    <submittedName>
        <fullName evidence="7">Methyl-accepting chemotaxis protein</fullName>
    </submittedName>
</protein>
<dbReference type="PANTHER" id="PTHR32089">
    <property type="entry name" value="METHYL-ACCEPTING CHEMOTAXIS PROTEIN MCPB"/>
    <property type="match status" value="1"/>
</dbReference>
<dbReference type="Pfam" id="PF00672">
    <property type="entry name" value="HAMP"/>
    <property type="match status" value="1"/>
</dbReference>
<evidence type="ECO:0000256" key="4">
    <source>
        <dbReference type="SAM" id="Phobius"/>
    </source>
</evidence>
<dbReference type="Gene3D" id="1.10.287.950">
    <property type="entry name" value="Methyl-accepting chemotaxis protein"/>
    <property type="match status" value="1"/>
</dbReference>
<evidence type="ECO:0000259" key="6">
    <source>
        <dbReference type="PROSITE" id="PS50885"/>
    </source>
</evidence>
<dbReference type="Gene3D" id="6.10.340.10">
    <property type="match status" value="1"/>
</dbReference>
<organism evidence="7 8">
    <name type="scientific">Tepidibacter hydrothermalis</name>
    <dbReference type="NCBI Taxonomy" id="3036126"/>
    <lineage>
        <taxon>Bacteria</taxon>
        <taxon>Bacillati</taxon>
        <taxon>Bacillota</taxon>
        <taxon>Clostridia</taxon>
        <taxon>Peptostreptococcales</taxon>
        <taxon>Peptostreptococcaceae</taxon>
        <taxon>Tepidibacter</taxon>
    </lineage>
</organism>
<dbReference type="EMBL" id="CP120733">
    <property type="protein sequence ID" value="WFD08819.1"/>
    <property type="molecule type" value="Genomic_DNA"/>
</dbReference>
<proteinExistence type="inferred from homology"/>
<dbReference type="InterPro" id="IPR004089">
    <property type="entry name" value="MCPsignal_dom"/>
</dbReference>
<feature type="domain" description="HAMP" evidence="6">
    <location>
        <begin position="326"/>
        <end position="378"/>
    </location>
</feature>
<dbReference type="SMART" id="SM00304">
    <property type="entry name" value="HAMP"/>
    <property type="match status" value="1"/>
</dbReference>
<evidence type="ECO:0000256" key="2">
    <source>
        <dbReference type="ARBA" id="ARBA00029447"/>
    </source>
</evidence>
<dbReference type="PANTHER" id="PTHR32089:SF112">
    <property type="entry name" value="LYSOZYME-LIKE PROTEIN-RELATED"/>
    <property type="match status" value="1"/>
</dbReference>
<dbReference type="CDD" id="cd06225">
    <property type="entry name" value="HAMP"/>
    <property type="match status" value="1"/>
</dbReference>
<dbReference type="CDD" id="cd12913">
    <property type="entry name" value="PDC1_MCP_like"/>
    <property type="match status" value="1"/>
</dbReference>
<evidence type="ECO:0000256" key="3">
    <source>
        <dbReference type="PROSITE-ProRule" id="PRU00284"/>
    </source>
</evidence>
<evidence type="ECO:0000313" key="7">
    <source>
        <dbReference type="EMBL" id="WFD08819.1"/>
    </source>
</evidence>
<dbReference type="Pfam" id="PF00015">
    <property type="entry name" value="MCPsignal"/>
    <property type="match status" value="1"/>
</dbReference>
<dbReference type="RefSeq" id="WP_277730736.1">
    <property type="nucleotide sequence ID" value="NZ_CP120733.1"/>
</dbReference>
<keyword evidence="1 3" id="KW-0807">Transducer</keyword>
<reference evidence="7 8" key="1">
    <citation type="submission" date="2023-03" db="EMBL/GenBank/DDBJ databases">
        <title>Complete genome sequence of Tepidibacter sp. SWIR-1, isolated from a deep-sea hydrothermal vent.</title>
        <authorList>
            <person name="Li X."/>
        </authorList>
    </citation>
    <scope>NUCLEOTIDE SEQUENCE [LARGE SCALE GENOMIC DNA]</scope>
    <source>
        <strain evidence="7 8">SWIR-1</strain>
    </source>
</reference>
<dbReference type="PROSITE" id="PS50885">
    <property type="entry name" value="HAMP"/>
    <property type="match status" value="1"/>
</dbReference>
<dbReference type="SUPFAM" id="SSF103190">
    <property type="entry name" value="Sensory domain-like"/>
    <property type="match status" value="1"/>
</dbReference>
<feature type="domain" description="Methyl-accepting transducer" evidence="5">
    <location>
        <begin position="397"/>
        <end position="647"/>
    </location>
</feature>
<dbReference type="PROSITE" id="PS50111">
    <property type="entry name" value="CHEMOTAXIS_TRANSDUC_2"/>
    <property type="match status" value="1"/>
</dbReference>
<sequence>MMQFKTIKSTMLSIILPLVIVAMLTLGILGYFYSKAIINDEISKKMNYQLDYVIENIEKRLSNHNQLVLGLAKSVEASIETGKEETYLSMVEKVISTNEETFGSGIWLEPYMLNENEKYFGPYAYKENDKISITMDYSNEEYDYFQCGWYEGVKNIKDTSIWSTPYYDETTDITMITTSAPIYNKNSEFIGAVTADTDLSSIQKMIQDTKVGLQGKAFLIDEDGTYIADQDKQKVMKVKVINDSNKSLANIGEKIIQSEKGNGIYKDKNGDNEIYYARIPQTKWTVALTIPQKELYAPLKTLVKNIIITIITSLFIVISGIVMYANRLTKNISILKETTQSIAQGDFTVKSDIKLKDEIGQLSNNFNTMVQNIKILLLDSKEVSEEVSEAATNLAATSEETSASAEEIARAIEEIAMGATKQAENAAEGAKISSNLDNKFTQLANNSGDMYQRANEVSQINKLGVEVVKELKENTDLNNTSINNIEIAINQLSMKSNNIGEILKTIRSIAEQTNLLALNASIESARAGDAGKGFAVVADEIRKLAEGSQESTDKIKEIVQAIQQESCNTVELMGEVKDISLKQTKSVGDVNGAFEKISYGIESITSNIDDINEFINNMIYDKNEIVHSIENISAVSEETAASSEEISASVDQQSIAVEDVANNAEKLTQLSLKLNDQINKFKI</sequence>
<dbReference type="Gene3D" id="3.30.450.20">
    <property type="entry name" value="PAS domain"/>
    <property type="match status" value="2"/>
</dbReference>
<keyword evidence="4" id="KW-0812">Transmembrane</keyword>
<dbReference type="SUPFAM" id="SSF58104">
    <property type="entry name" value="Methyl-accepting chemotaxis protein (MCP) signaling domain"/>
    <property type="match status" value="1"/>
</dbReference>
<keyword evidence="4" id="KW-0472">Membrane</keyword>
<feature type="transmembrane region" description="Helical" evidence="4">
    <location>
        <begin position="306"/>
        <end position="326"/>
    </location>
</feature>
<name>A0ABY8EAI9_9FIRM</name>